<evidence type="ECO:0000313" key="10">
    <source>
        <dbReference type="Proteomes" id="UP001556367"/>
    </source>
</evidence>
<evidence type="ECO:0000313" key="9">
    <source>
        <dbReference type="EMBL" id="KAL0956441.1"/>
    </source>
</evidence>
<evidence type="ECO:0008006" key="11">
    <source>
        <dbReference type="Google" id="ProtNLM"/>
    </source>
</evidence>
<comment type="similarity">
    <text evidence="2">Belongs to the cytochrome P450 family.</text>
</comment>
<dbReference type="Proteomes" id="UP001556367">
    <property type="component" value="Unassembled WGS sequence"/>
</dbReference>
<keyword evidence="3" id="KW-0349">Heme</keyword>
<sequence length="309" mass="35633">MPLAIGIALVLLAFLVYQYVSKSYEKSNNNYPTGPKPEYIFFNDVPTSKAWLTYNKMVETYGPIFRLKTPKDDIVVVSDRKVVEDLLEKRSRVYSDRPAMSVFELAGWSWNLAFMPYADRWRRHRRIMHQHFRPQAAVRYRHHELDNVHHLLRSLLDHPVDFWDHLRMFVSSAPLSLIYGYQAKELDDPFITTPERAGLLLSNIVNFGGAIADVFPVLHYLPSWFPGAGFKRHLSAAREMTQEMRNAPALYCMKQMQDGASHDCLLANLLREQEQANHVPTIDQETLINVATISYVGKRSTPCHGDLTI</sequence>
<proteinExistence type="inferred from homology"/>
<evidence type="ECO:0000256" key="6">
    <source>
        <dbReference type="ARBA" id="ARBA00023004"/>
    </source>
</evidence>
<gene>
    <name evidence="9" type="ORF">HGRIS_002589</name>
</gene>
<dbReference type="SUPFAM" id="SSF48264">
    <property type="entry name" value="Cytochrome P450"/>
    <property type="match status" value="1"/>
</dbReference>
<keyword evidence="6" id="KW-0408">Iron</keyword>
<evidence type="ECO:0000256" key="8">
    <source>
        <dbReference type="SAM" id="SignalP"/>
    </source>
</evidence>
<keyword evidence="8" id="KW-0732">Signal</keyword>
<evidence type="ECO:0000256" key="2">
    <source>
        <dbReference type="ARBA" id="ARBA00010617"/>
    </source>
</evidence>
<comment type="caution">
    <text evidence="9">The sequence shown here is derived from an EMBL/GenBank/DDBJ whole genome shotgun (WGS) entry which is preliminary data.</text>
</comment>
<keyword evidence="4" id="KW-0479">Metal-binding</keyword>
<keyword evidence="5" id="KW-0560">Oxidoreductase</keyword>
<feature type="chain" id="PRO_5046185116" description="Cytochrome P450" evidence="8">
    <location>
        <begin position="24"/>
        <end position="309"/>
    </location>
</feature>
<dbReference type="Gene3D" id="1.10.630.10">
    <property type="entry name" value="Cytochrome P450"/>
    <property type="match status" value="1"/>
</dbReference>
<evidence type="ECO:0000256" key="4">
    <source>
        <dbReference type="ARBA" id="ARBA00022723"/>
    </source>
</evidence>
<organism evidence="9 10">
    <name type="scientific">Hohenbuehelia grisea</name>
    <dbReference type="NCBI Taxonomy" id="104357"/>
    <lineage>
        <taxon>Eukaryota</taxon>
        <taxon>Fungi</taxon>
        <taxon>Dikarya</taxon>
        <taxon>Basidiomycota</taxon>
        <taxon>Agaricomycotina</taxon>
        <taxon>Agaricomycetes</taxon>
        <taxon>Agaricomycetidae</taxon>
        <taxon>Agaricales</taxon>
        <taxon>Pleurotineae</taxon>
        <taxon>Pleurotaceae</taxon>
        <taxon>Hohenbuehelia</taxon>
    </lineage>
</organism>
<dbReference type="Pfam" id="PF00067">
    <property type="entry name" value="p450"/>
    <property type="match status" value="1"/>
</dbReference>
<keyword evidence="10" id="KW-1185">Reference proteome</keyword>
<dbReference type="PANTHER" id="PTHR46300:SF7">
    <property type="entry name" value="P450, PUTATIVE (EUROFUNG)-RELATED"/>
    <property type="match status" value="1"/>
</dbReference>
<keyword evidence="7" id="KW-0503">Monooxygenase</keyword>
<dbReference type="InterPro" id="IPR001128">
    <property type="entry name" value="Cyt_P450"/>
</dbReference>
<name>A0ABR3JN08_9AGAR</name>
<dbReference type="PANTHER" id="PTHR46300">
    <property type="entry name" value="P450, PUTATIVE (EUROFUNG)-RELATED-RELATED"/>
    <property type="match status" value="1"/>
</dbReference>
<evidence type="ECO:0000256" key="7">
    <source>
        <dbReference type="ARBA" id="ARBA00023033"/>
    </source>
</evidence>
<reference evidence="10" key="1">
    <citation type="submission" date="2024-06" db="EMBL/GenBank/DDBJ databases">
        <title>Multi-omics analyses provide insights into the biosynthesis of the anticancer antibiotic pleurotin in Hohenbuehelia grisea.</title>
        <authorList>
            <person name="Weaver J.A."/>
            <person name="Alberti F."/>
        </authorList>
    </citation>
    <scope>NUCLEOTIDE SEQUENCE [LARGE SCALE GENOMIC DNA]</scope>
    <source>
        <strain evidence="10">T-177</strain>
    </source>
</reference>
<dbReference type="EMBL" id="JASNQZ010000006">
    <property type="protein sequence ID" value="KAL0956441.1"/>
    <property type="molecule type" value="Genomic_DNA"/>
</dbReference>
<evidence type="ECO:0000256" key="1">
    <source>
        <dbReference type="ARBA" id="ARBA00001971"/>
    </source>
</evidence>
<feature type="signal peptide" evidence="8">
    <location>
        <begin position="1"/>
        <end position="23"/>
    </location>
</feature>
<accession>A0ABR3JN08</accession>
<comment type="cofactor">
    <cofactor evidence="1">
        <name>heme</name>
        <dbReference type="ChEBI" id="CHEBI:30413"/>
    </cofactor>
</comment>
<dbReference type="InterPro" id="IPR036396">
    <property type="entry name" value="Cyt_P450_sf"/>
</dbReference>
<protein>
    <recommendedName>
        <fullName evidence="11">Cytochrome P450</fullName>
    </recommendedName>
</protein>
<evidence type="ECO:0000256" key="3">
    <source>
        <dbReference type="ARBA" id="ARBA00022617"/>
    </source>
</evidence>
<evidence type="ECO:0000256" key="5">
    <source>
        <dbReference type="ARBA" id="ARBA00023002"/>
    </source>
</evidence>
<dbReference type="InterPro" id="IPR050364">
    <property type="entry name" value="Cytochrome_P450_fung"/>
</dbReference>